<protein>
    <recommendedName>
        <fullName evidence="7">UBA domain-containing protein</fullName>
    </recommendedName>
</protein>
<dbReference type="PROSITE" id="PS50127">
    <property type="entry name" value="UBC_2"/>
    <property type="match status" value="1"/>
</dbReference>
<dbReference type="SMART" id="SM00212">
    <property type="entry name" value="UBCc"/>
    <property type="match status" value="1"/>
</dbReference>
<dbReference type="Gene3D" id="1.10.8.10">
    <property type="entry name" value="DNA helicase RuvA subunit, C-terminal domain"/>
    <property type="match status" value="1"/>
</dbReference>
<dbReference type="GO" id="GO:0005524">
    <property type="term" value="F:ATP binding"/>
    <property type="evidence" value="ECO:0007669"/>
    <property type="project" value="UniProtKB-KW"/>
</dbReference>
<dbReference type="STRING" id="542762.A0A4S4DSA1"/>
<dbReference type="InterPro" id="IPR016135">
    <property type="entry name" value="UBQ-conjugating_enzyme/RWD"/>
</dbReference>
<evidence type="ECO:0000256" key="2">
    <source>
        <dbReference type="ARBA" id="ARBA00022840"/>
    </source>
</evidence>
<keyword evidence="6" id="KW-1185">Reference proteome</keyword>
<evidence type="ECO:0000256" key="1">
    <source>
        <dbReference type="ARBA" id="ARBA00022741"/>
    </source>
</evidence>
<dbReference type="Pfam" id="PF00627">
    <property type="entry name" value="UBA"/>
    <property type="match status" value="1"/>
</dbReference>
<comment type="caution">
    <text evidence="5">The sequence shown here is derived from an EMBL/GenBank/DDBJ whole genome shotgun (WGS) entry which is preliminary data.</text>
</comment>
<keyword evidence="2" id="KW-0067">ATP-binding</keyword>
<reference evidence="5 6" key="1">
    <citation type="journal article" date="2018" name="Proc. Natl. Acad. Sci. U.S.A.">
        <title>Draft genome sequence of Camellia sinensis var. sinensis provides insights into the evolution of the tea genome and tea quality.</title>
        <authorList>
            <person name="Wei C."/>
            <person name="Yang H."/>
            <person name="Wang S."/>
            <person name="Zhao J."/>
            <person name="Liu C."/>
            <person name="Gao L."/>
            <person name="Xia E."/>
            <person name="Lu Y."/>
            <person name="Tai Y."/>
            <person name="She G."/>
            <person name="Sun J."/>
            <person name="Cao H."/>
            <person name="Tong W."/>
            <person name="Gao Q."/>
            <person name="Li Y."/>
            <person name="Deng W."/>
            <person name="Jiang X."/>
            <person name="Wang W."/>
            <person name="Chen Q."/>
            <person name="Zhang S."/>
            <person name="Li H."/>
            <person name="Wu J."/>
            <person name="Wang P."/>
            <person name="Li P."/>
            <person name="Shi C."/>
            <person name="Zheng F."/>
            <person name="Jian J."/>
            <person name="Huang B."/>
            <person name="Shan D."/>
            <person name="Shi M."/>
            <person name="Fang C."/>
            <person name="Yue Y."/>
            <person name="Li F."/>
            <person name="Li D."/>
            <person name="Wei S."/>
            <person name="Han B."/>
            <person name="Jiang C."/>
            <person name="Yin Y."/>
            <person name="Xia T."/>
            <person name="Zhang Z."/>
            <person name="Bennetzen J.L."/>
            <person name="Zhao S."/>
            <person name="Wan X."/>
        </authorList>
    </citation>
    <scope>NUCLEOTIDE SEQUENCE [LARGE SCALE GENOMIC DNA]</scope>
    <source>
        <strain evidence="6">cv. Shuchazao</strain>
        <tissue evidence="5">Leaf</tissue>
    </source>
</reference>
<evidence type="ECO:0000259" key="4">
    <source>
        <dbReference type="PROSITE" id="PS50127"/>
    </source>
</evidence>
<evidence type="ECO:0000313" key="5">
    <source>
        <dbReference type="EMBL" id="THG06081.1"/>
    </source>
</evidence>
<feature type="domain" description="UBC core" evidence="4">
    <location>
        <begin position="11"/>
        <end position="180"/>
    </location>
</feature>
<dbReference type="InterPro" id="IPR009060">
    <property type="entry name" value="UBA-like_sf"/>
</dbReference>
<dbReference type="EMBL" id="SDRB02010507">
    <property type="protein sequence ID" value="THG06081.1"/>
    <property type="molecule type" value="Genomic_DNA"/>
</dbReference>
<dbReference type="CDD" id="cd14312">
    <property type="entry name" value="UBA_II_E2_UBC27_like"/>
    <property type="match status" value="1"/>
</dbReference>
<evidence type="ECO:0000313" key="6">
    <source>
        <dbReference type="Proteomes" id="UP000306102"/>
    </source>
</evidence>
<dbReference type="InterPro" id="IPR000608">
    <property type="entry name" value="UBC"/>
</dbReference>
<sequence>MEKFSWSSQMQQSLRTLSSSSKFCNKHSIEIQGETLASFAHSASQTSVATISSVRVCNITCPHPMIYSTLSFGLVTEDYQAVYISVKTDIWRPEIVADGVDPKQQTFFFCSQSGAICLDILKDQWSPAFTLKTALLSVQALLSAPEPDDPQDAVVAQQISRNLDPSSPNNFEDGLPDTKNLLFTSICPIPSPASCTLFSGQYGDANVVHRSDGLTIILCPLFMLTWDYQTFAATARYWTETFARTSALGVEGKVQKLVEMGFPEALVRSTLESVGGDENMALEKLCSG</sequence>
<dbReference type="SUPFAM" id="SSF54495">
    <property type="entry name" value="UBC-like"/>
    <property type="match status" value="1"/>
</dbReference>
<feature type="domain" description="UBA" evidence="3">
    <location>
        <begin position="247"/>
        <end position="288"/>
    </location>
</feature>
<accession>A0A4S4DSA1</accession>
<evidence type="ECO:0000259" key="3">
    <source>
        <dbReference type="PROSITE" id="PS50030"/>
    </source>
</evidence>
<dbReference type="InterPro" id="IPR015940">
    <property type="entry name" value="UBA"/>
</dbReference>
<dbReference type="PROSITE" id="PS50030">
    <property type="entry name" value="UBA"/>
    <property type="match status" value="1"/>
</dbReference>
<dbReference type="Pfam" id="PF00179">
    <property type="entry name" value="UQ_con"/>
    <property type="match status" value="1"/>
</dbReference>
<dbReference type="SUPFAM" id="SSF46934">
    <property type="entry name" value="UBA-like"/>
    <property type="match status" value="1"/>
</dbReference>
<keyword evidence="1" id="KW-0547">Nucleotide-binding</keyword>
<dbReference type="Gene3D" id="3.10.110.10">
    <property type="entry name" value="Ubiquitin Conjugating Enzyme"/>
    <property type="match status" value="1"/>
</dbReference>
<dbReference type="Proteomes" id="UP000306102">
    <property type="component" value="Unassembled WGS sequence"/>
</dbReference>
<name>A0A4S4DSA1_CAMSN</name>
<dbReference type="SMART" id="SM00165">
    <property type="entry name" value="UBA"/>
    <property type="match status" value="1"/>
</dbReference>
<dbReference type="InterPro" id="IPR041974">
    <property type="entry name" value="UBC27_UBA"/>
</dbReference>
<dbReference type="PANTHER" id="PTHR24068">
    <property type="entry name" value="UBIQUITIN-CONJUGATING ENZYME E2"/>
    <property type="match status" value="1"/>
</dbReference>
<gene>
    <name evidence="5" type="ORF">TEA_011311</name>
</gene>
<organism evidence="5 6">
    <name type="scientific">Camellia sinensis var. sinensis</name>
    <name type="common">China tea</name>
    <dbReference type="NCBI Taxonomy" id="542762"/>
    <lineage>
        <taxon>Eukaryota</taxon>
        <taxon>Viridiplantae</taxon>
        <taxon>Streptophyta</taxon>
        <taxon>Embryophyta</taxon>
        <taxon>Tracheophyta</taxon>
        <taxon>Spermatophyta</taxon>
        <taxon>Magnoliopsida</taxon>
        <taxon>eudicotyledons</taxon>
        <taxon>Gunneridae</taxon>
        <taxon>Pentapetalae</taxon>
        <taxon>asterids</taxon>
        <taxon>Ericales</taxon>
        <taxon>Theaceae</taxon>
        <taxon>Camellia</taxon>
    </lineage>
</organism>
<evidence type="ECO:0008006" key="7">
    <source>
        <dbReference type="Google" id="ProtNLM"/>
    </source>
</evidence>
<proteinExistence type="predicted"/>
<dbReference type="AlphaFoldDB" id="A0A4S4DSA1"/>